<accession>A0A4Z0A2P3</accession>
<evidence type="ECO:0000256" key="1">
    <source>
        <dbReference type="SAM" id="MobiDB-lite"/>
    </source>
</evidence>
<keyword evidence="2" id="KW-0812">Transmembrane</keyword>
<protein>
    <submittedName>
        <fullName evidence="3">Uncharacterized protein</fullName>
    </submittedName>
</protein>
<dbReference type="OrthoDB" id="2562239at2759"/>
<sequence length="288" mass="31001">MSSLATNTTSMRSLTGGLPNAHQDTFPSILFLVLFGATSLLCLFRLVRTYRTPTRLLLTFVRMQLFELVRIATFIVRLLGIADYRAVSDGTGTFNTTLLTVEQVLLSVGYLMPASTLVKLAGYHSSRNEGGDIVGGREAEYNAGDGARADGCDRTRNCCGDERQQGPDGFNGGAEREDGANGLGSHRDGRASPSGTLLREGVAFQGHTRVDLGVAWRNESCVGHPPADSNSTGAKAAFYILQVTVEWLVGASLLVIDAKAWCGVQDAAYMNTYRDEEAHKLAYTSGSY</sequence>
<proteinExistence type="predicted"/>
<keyword evidence="4" id="KW-1185">Reference proteome</keyword>
<evidence type="ECO:0000313" key="4">
    <source>
        <dbReference type="Proteomes" id="UP000298061"/>
    </source>
</evidence>
<comment type="caution">
    <text evidence="3">The sequence shown here is derived from an EMBL/GenBank/DDBJ whole genome shotgun (WGS) entry which is preliminary data.</text>
</comment>
<feature type="region of interest" description="Disordered" evidence="1">
    <location>
        <begin position="162"/>
        <end position="195"/>
    </location>
</feature>
<dbReference type="AlphaFoldDB" id="A0A4Z0A2P3"/>
<feature type="compositionally biased region" description="Basic and acidic residues" evidence="1">
    <location>
        <begin position="174"/>
        <end position="190"/>
    </location>
</feature>
<evidence type="ECO:0000313" key="3">
    <source>
        <dbReference type="EMBL" id="TFY81312.1"/>
    </source>
</evidence>
<feature type="transmembrane region" description="Helical" evidence="2">
    <location>
        <begin position="26"/>
        <end position="47"/>
    </location>
</feature>
<dbReference type="EMBL" id="SFCI01000225">
    <property type="protein sequence ID" value="TFY81312.1"/>
    <property type="molecule type" value="Genomic_DNA"/>
</dbReference>
<organism evidence="3 4">
    <name type="scientific">Hericium alpestre</name>
    <dbReference type="NCBI Taxonomy" id="135208"/>
    <lineage>
        <taxon>Eukaryota</taxon>
        <taxon>Fungi</taxon>
        <taxon>Dikarya</taxon>
        <taxon>Basidiomycota</taxon>
        <taxon>Agaricomycotina</taxon>
        <taxon>Agaricomycetes</taxon>
        <taxon>Russulales</taxon>
        <taxon>Hericiaceae</taxon>
        <taxon>Hericium</taxon>
    </lineage>
</organism>
<name>A0A4Z0A2P3_9AGAM</name>
<keyword evidence="2" id="KW-0472">Membrane</keyword>
<evidence type="ECO:0000256" key="2">
    <source>
        <dbReference type="SAM" id="Phobius"/>
    </source>
</evidence>
<dbReference type="Proteomes" id="UP000298061">
    <property type="component" value="Unassembled WGS sequence"/>
</dbReference>
<reference evidence="3 4" key="1">
    <citation type="submission" date="2019-02" db="EMBL/GenBank/DDBJ databases">
        <title>Genome sequencing of the rare red list fungi Hericium alpestre (H. flagellum).</title>
        <authorList>
            <person name="Buettner E."/>
            <person name="Kellner H."/>
        </authorList>
    </citation>
    <scope>NUCLEOTIDE SEQUENCE [LARGE SCALE GENOMIC DNA]</scope>
    <source>
        <strain evidence="3 4">DSM 108284</strain>
    </source>
</reference>
<keyword evidence="2" id="KW-1133">Transmembrane helix</keyword>
<gene>
    <name evidence="3" type="ORF">EWM64_g2695</name>
</gene>